<evidence type="ECO:0000259" key="1">
    <source>
        <dbReference type="PROSITE" id="PS51186"/>
    </source>
</evidence>
<proteinExistence type="predicted"/>
<dbReference type="GO" id="GO:0016747">
    <property type="term" value="F:acyltransferase activity, transferring groups other than amino-acyl groups"/>
    <property type="evidence" value="ECO:0007669"/>
    <property type="project" value="InterPro"/>
</dbReference>
<evidence type="ECO:0000313" key="3">
    <source>
        <dbReference type="Proteomes" id="UP000184406"/>
    </source>
</evidence>
<accession>A0A1M5AC02</accession>
<dbReference type="Pfam" id="PF13673">
    <property type="entry name" value="Acetyltransf_10"/>
    <property type="match status" value="1"/>
</dbReference>
<dbReference type="SUPFAM" id="SSF55729">
    <property type="entry name" value="Acyl-CoA N-acyltransferases (Nat)"/>
    <property type="match status" value="1"/>
</dbReference>
<dbReference type="PANTHER" id="PTHR43451:SF1">
    <property type="entry name" value="ACETYLTRANSFERASE"/>
    <property type="match status" value="1"/>
</dbReference>
<dbReference type="Gene3D" id="3.40.630.30">
    <property type="match status" value="1"/>
</dbReference>
<dbReference type="InterPro" id="IPR052564">
    <property type="entry name" value="N-acetyltrans/Recomb-assoc"/>
</dbReference>
<dbReference type="InterPro" id="IPR016181">
    <property type="entry name" value="Acyl_CoA_acyltransferase"/>
</dbReference>
<evidence type="ECO:0000313" key="2">
    <source>
        <dbReference type="EMBL" id="SHF27830.1"/>
    </source>
</evidence>
<dbReference type="EMBL" id="FQUX01000003">
    <property type="protein sequence ID" value="SHF27830.1"/>
    <property type="molecule type" value="Genomic_DNA"/>
</dbReference>
<dbReference type="AlphaFoldDB" id="A0A1M5AC02"/>
<feature type="domain" description="N-acetyltransferase" evidence="1">
    <location>
        <begin position="3"/>
        <end position="142"/>
    </location>
</feature>
<keyword evidence="2" id="KW-0689">Ribosomal protein</keyword>
<dbReference type="Proteomes" id="UP000184406">
    <property type="component" value="Unassembled WGS sequence"/>
</dbReference>
<dbReference type="PANTHER" id="PTHR43451">
    <property type="entry name" value="ACETYLTRANSFERASE (GNAT) FAMILY PROTEIN"/>
    <property type="match status" value="1"/>
</dbReference>
<protein>
    <submittedName>
        <fullName evidence="2">Ribosomal protein S18 acetylase RimI</fullName>
    </submittedName>
</protein>
<organism evidence="2 3">
    <name type="scientific">Arenibacter palladensis</name>
    <dbReference type="NCBI Taxonomy" id="237373"/>
    <lineage>
        <taxon>Bacteria</taxon>
        <taxon>Pseudomonadati</taxon>
        <taxon>Bacteroidota</taxon>
        <taxon>Flavobacteriia</taxon>
        <taxon>Flavobacteriales</taxon>
        <taxon>Flavobacteriaceae</taxon>
        <taxon>Arenibacter</taxon>
    </lineage>
</organism>
<dbReference type="OrthoDB" id="9788755at2"/>
<reference evidence="3" key="1">
    <citation type="submission" date="2016-11" db="EMBL/GenBank/DDBJ databases">
        <authorList>
            <person name="Varghese N."/>
            <person name="Submissions S."/>
        </authorList>
    </citation>
    <scope>NUCLEOTIDE SEQUENCE [LARGE SCALE GENOMIC DNA]</scope>
    <source>
        <strain evidence="3">DSM 17539</strain>
    </source>
</reference>
<keyword evidence="2" id="KW-0687">Ribonucleoprotein</keyword>
<dbReference type="InterPro" id="IPR000182">
    <property type="entry name" value="GNAT_dom"/>
</dbReference>
<gene>
    <name evidence="2" type="ORF">SAMN03080594_103183</name>
</gene>
<sequence>MKVEITDFRENDRERLQQIYFEVRNTTFTWLPQDSIDITSFNKDTEGEYILVARAGKKIVGFASVWLQDGFLHHLYISNQYQRKGIGTMLLNKVIENADYDLTLKCLKQNDLGINFYLKSGWEAVSEGISNEGEYILFKYHISR</sequence>
<dbReference type="CDD" id="cd04301">
    <property type="entry name" value="NAT_SF"/>
    <property type="match status" value="1"/>
</dbReference>
<dbReference type="RefSeq" id="WP_072861805.1">
    <property type="nucleotide sequence ID" value="NZ_FQUX01000003.1"/>
</dbReference>
<name>A0A1M5AC02_9FLAO</name>
<keyword evidence="3" id="KW-1185">Reference proteome</keyword>
<dbReference type="GO" id="GO:0005840">
    <property type="term" value="C:ribosome"/>
    <property type="evidence" value="ECO:0007669"/>
    <property type="project" value="UniProtKB-KW"/>
</dbReference>
<dbReference type="PROSITE" id="PS51186">
    <property type="entry name" value="GNAT"/>
    <property type="match status" value="1"/>
</dbReference>